<keyword evidence="2" id="KW-1185">Reference proteome</keyword>
<gene>
    <name evidence="1" type="ORF">HMI49_03925</name>
</gene>
<reference evidence="1 2" key="1">
    <citation type="submission" date="2020-05" db="EMBL/GenBank/DDBJ databases">
        <authorList>
            <person name="Whitworth D."/>
        </authorList>
    </citation>
    <scope>NUCLEOTIDE SEQUENCE [LARGE SCALE GENOMIC DNA]</scope>
    <source>
        <strain evidence="1 2">AB043B</strain>
    </source>
</reference>
<organism evidence="1 2">
    <name type="scientific">Corallococcus exercitus</name>
    <dbReference type="NCBI Taxonomy" id="2316736"/>
    <lineage>
        <taxon>Bacteria</taxon>
        <taxon>Pseudomonadati</taxon>
        <taxon>Myxococcota</taxon>
        <taxon>Myxococcia</taxon>
        <taxon>Myxococcales</taxon>
        <taxon>Cystobacterineae</taxon>
        <taxon>Myxococcaceae</taxon>
        <taxon>Corallococcus</taxon>
    </lineage>
</organism>
<protein>
    <submittedName>
        <fullName evidence="1">Uncharacterized protein</fullName>
    </submittedName>
</protein>
<dbReference type="Proteomes" id="UP000563426">
    <property type="component" value="Unassembled WGS sequence"/>
</dbReference>
<proteinExistence type="predicted"/>
<evidence type="ECO:0000313" key="2">
    <source>
        <dbReference type="Proteomes" id="UP000563426"/>
    </source>
</evidence>
<evidence type="ECO:0000313" key="1">
    <source>
        <dbReference type="EMBL" id="NOK32349.1"/>
    </source>
</evidence>
<accession>A0A7Y4NPH0</accession>
<sequence length="180" mass="20044">MQPTLTQSDVYAINAAEARKRDLRLEIARIKGQLDASAALSRAAAEVNSATLVKKTALEQELVQLESAGAAPGSSDDWGKYSTVEVAAQDERFYAKDKGYDWLVYNPLATFEETVAECEKYMLEQRTAFGRPWLLQRGEGLIREWQANAVARGLIAEDTWPSFRDWLLSVGKERAVVSSL</sequence>
<dbReference type="EMBL" id="JABFJV010000012">
    <property type="protein sequence ID" value="NOK32349.1"/>
    <property type="molecule type" value="Genomic_DNA"/>
</dbReference>
<dbReference type="AlphaFoldDB" id="A0A7Y4NPH0"/>
<name>A0A7Y4NPH0_9BACT</name>
<comment type="caution">
    <text evidence="1">The sequence shown here is derived from an EMBL/GenBank/DDBJ whole genome shotgun (WGS) entry which is preliminary data.</text>
</comment>
<dbReference type="RefSeq" id="WP_171433061.1">
    <property type="nucleotide sequence ID" value="NZ_JABFJV010000012.1"/>
</dbReference>